<keyword evidence="2" id="KW-1185">Reference proteome</keyword>
<organism evidence="1 2">
    <name type="scientific">Cannabis sativa</name>
    <name type="common">Hemp</name>
    <name type="synonym">Marijuana</name>
    <dbReference type="NCBI Taxonomy" id="3483"/>
    <lineage>
        <taxon>Eukaryota</taxon>
        <taxon>Viridiplantae</taxon>
        <taxon>Streptophyta</taxon>
        <taxon>Embryophyta</taxon>
        <taxon>Tracheophyta</taxon>
        <taxon>Spermatophyta</taxon>
        <taxon>Magnoliopsida</taxon>
        <taxon>eudicotyledons</taxon>
        <taxon>Gunneridae</taxon>
        <taxon>Pentapetalae</taxon>
        <taxon>rosids</taxon>
        <taxon>fabids</taxon>
        <taxon>Rosales</taxon>
        <taxon>Cannabaceae</taxon>
        <taxon>Cannabis</taxon>
    </lineage>
</organism>
<dbReference type="Gramene" id="evm.model.ctgX13.5">
    <property type="protein sequence ID" value="cds.evm.model.ctgX13.5"/>
    <property type="gene ID" value="evm.TU.ctgX13.5"/>
</dbReference>
<dbReference type="Proteomes" id="UP000596661">
    <property type="component" value="Unassembled WGS sequence"/>
</dbReference>
<evidence type="ECO:0000313" key="2">
    <source>
        <dbReference type="Proteomes" id="UP000596661"/>
    </source>
</evidence>
<name>A0A803QRL1_CANSA</name>
<protein>
    <submittedName>
        <fullName evidence="1">Uncharacterized protein</fullName>
    </submittedName>
</protein>
<sequence length="186" mass="20715">VWFRVLVRVRGQLRPKSEPTLGFVKPRINIENPISVQSRLGLGLGFNLSFGPNLSPGSRPPKLLVCSRASYQIPISRSIPGLGLVWFTSRSPIFSFGLRSRRCDEVLGPRANAGSSLLLFGTWFRLGVVWVLVRVRGPSILSQIENNSQVFSKLEIKIRNPISGPCVVPFLVLGSWQGPRFKFQFA</sequence>
<evidence type="ECO:0000313" key="1">
    <source>
        <dbReference type="EnsemblPlants" id="cds.evm.model.ctgX13.5"/>
    </source>
</evidence>
<accession>A0A803QRL1</accession>
<dbReference type="AlphaFoldDB" id="A0A803QRL1"/>
<proteinExistence type="predicted"/>
<reference evidence="1" key="1">
    <citation type="submission" date="2021-03" db="UniProtKB">
        <authorList>
            <consortium name="EnsemblPlants"/>
        </authorList>
    </citation>
    <scope>IDENTIFICATION</scope>
</reference>
<dbReference type="EnsemblPlants" id="evm.model.ctgX13.5">
    <property type="protein sequence ID" value="cds.evm.model.ctgX13.5"/>
    <property type="gene ID" value="evm.TU.ctgX13.5"/>
</dbReference>